<keyword evidence="18" id="KW-1185">Reference proteome</keyword>
<evidence type="ECO:0000256" key="12">
    <source>
        <dbReference type="ARBA" id="ARBA00023303"/>
    </source>
</evidence>
<keyword evidence="7" id="KW-0406">Ion transport</keyword>
<keyword evidence="5 13" id="KW-0812">Transmembrane</keyword>
<evidence type="ECO:0000256" key="3">
    <source>
        <dbReference type="ARBA" id="ARBA00022448"/>
    </source>
</evidence>
<keyword evidence="11" id="KW-1071">Ligand-gated ion channel</keyword>
<evidence type="ECO:0000313" key="17">
    <source>
        <dbReference type="EMBL" id="OXA44344.1"/>
    </source>
</evidence>
<comment type="subcellular location">
    <subcellularLocation>
        <location evidence="1">Cell membrane</location>
        <topology evidence="1">Multi-pass membrane protein</topology>
    </subcellularLocation>
</comment>
<dbReference type="Gene3D" id="1.10.287.70">
    <property type="match status" value="1"/>
</dbReference>
<name>A0A226DHL7_FOLCA</name>
<keyword evidence="4" id="KW-1003">Cell membrane</keyword>
<dbReference type="InterPro" id="IPR019594">
    <property type="entry name" value="Glu/Gly-bd"/>
</dbReference>
<feature type="transmembrane region" description="Helical" evidence="13">
    <location>
        <begin position="333"/>
        <end position="353"/>
    </location>
</feature>
<feature type="transmembrane region" description="Helical" evidence="13">
    <location>
        <begin position="394"/>
        <end position="412"/>
    </location>
</feature>
<dbReference type="InterPro" id="IPR052192">
    <property type="entry name" value="Insect_Ionotropic_Sensory_Rcpt"/>
</dbReference>
<evidence type="ECO:0000256" key="5">
    <source>
        <dbReference type="ARBA" id="ARBA00022692"/>
    </source>
</evidence>
<keyword evidence="6 13" id="KW-1133">Transmembrane helix</keyword>
<organism evidence="17 18">
    <name type="scientific">Folsomia candida</name>
    <name type="common">Springtail</name>
    <dbReference type="NCBI Taxonomy" id="158441"/>
    <lineage>
        <taxon>Eukaryota</taxon>
        <taxon>Metazoa</taxon>
        <taxon>Ecdysozoa</taxon>
        <taxon>Arthropoda</taxon>
        <taxon>Hexapoda</taxon>
        <taxon>Collembola</taxon>
        <taxon>Entomobryomorpha</taxon>
        <taxon>Isotomoidea</taxon>
        <taxon>Isotomidae</taxon>
        <taxon>Proisotominae</taxon>
        <taxon>Folsomia</taxon>
    </lineage>
</organism>
<keyword evidence="10" id="KW-0325">Glycoprotein</keyword>
<dbReference type="SUPFAM" id="SSF53850">
    <property type="entry name" value="Periplasmic binding protein-like II"/>
    <property type="match status" value="1"/>
</dbReference>
<dbReference type="GO" id="GO:0015276">
    <property type="term" value="F:ligand-gated monoatomic ion channel activity"/>
    <property type="evidence" value="ECO:0007669"/>
    <property type="project" value="InterPro"/>
</dbReference>
<proteinExistence type="inferred from homology"/>
<dbReference type="AlphaFoldDB" id="A0A226DHL7"/>
<feature type="chain" id="PRO_5012013875" evidence="14">
    <location>
        <begin position="26"/>
        <end position="720"/>
    </location>
</feature>
<evidence type="ECO:0000256" key="4">
    <source>
        <dbReference type="ARBA" id="ARBA00022475"/>
    </source>
</evidence>
<evidence type="ECO:0000313" key="18">
    <source>
        <dbReference type="Proteomes" id="UP000198287"/>
    </source>
</evidence>
<comment type="similarity">
    <text evidence="2">Belongs to the glutamate-gated ion channel (TC 1.A.10.1) family.</text>
</comment>
<evidence type="ECO:0000256" key="13">
    <source>
        <dbReference type="SAM" id="Phobius"/>
    </source>
</evidence>
<evidence type="ECO:0000259" key="16">
    <source>
        <dbReference type="Pfam" id="PF10613"/>
    </source>
</evidence>
<sequence length="720" mass="81409">MAGPFWSSFAISVTCLLSLIPGVELTTSSQLIAFLVDLIRQSRYSHCALFFIQEREGRVDNNSLKDSFIRDVVTSVQGVPYFNTEFGTGSPKAGNFVAPEVIYNRTADVCKLVLVLVKDAKLEFFQEIKKTLTPAYLPIVTTDVDPWIWITTRPPQIDSILLCPILPARTKYKLAISVDPSTGNLIIKSVCFFCDSGRPRVVTLPDKRPSPNYDYFPDYVSNLNGHLVNNANRGVWKGYFEEHLVPKFNYTYNLFMATGKGTGLKLPNGTWIGTVGDIIADRADVGIITVHTSDRIKVVSFTNSFMDLGFLTFITSHGARVFSPAALLWPFDLTMWACLSLSTLVAFVIFRIIREGMKRINDDESWTIRRQVMFILTSYLDQDFGADVPKSTPLRCFLALWLFFVIIVTTIYRSKMVGFLAFPLLEQVPETFEQLVQSKYQVYLGFVLKSGSIYKEGFDRSMGWTRPFHLPSLWEEHDMYYDLRLPKRAWWLETGQTEKLQHSAGTMDDDLTLKHISGAFYSWIGCLVISGIVFLYEMLFYYRKKITRHNLAVFYRKKMGSSILCALVVVLASLICTCSCAEVGKRTIGILGTVTPSPTHCTLAESGTFVRVEVTGCTAQPCMMSQSMWYEVSTVFMPAWTTNTLHYEIFLTPYKQERRSMSRSAIPGTFTAGRQYQIFGEFQVPATLGLGQAVVEVDLFDFYGRFVRRCFASSIATNVG</sequence>
<keyword evidence="3" id="KW-0813">Transport</keyword>
<evidence type="ECO:0000256" key="11">
    <source>
        <dbReference type="ARBA" id="ARBA00023286"/>
    </source>
</evidence>
<comment type="caution">
    <text evidence="17">The sequence shown here is derived from an EMBL/GenBank/DDBJ whole genome shotgun (WGS) entry which is preliminary data.</text>
</comment>
<gene>
    <name evidence="17" type="ORF">Fcan01_20387</name>
</gene>
<evidence type="ECO:0000256" key="14">
    <source>
        <dbReference type="SAM" id="SignalP"/>
    </source>
</evidence>
<evidence type="ECO:0000256" key="9">
    <source>
        <dbReference type="ARBA" id="ARBA00023170"/>
    </source>
</evidence>
<protein>
    <submittedName>
        <fullName evidence="17">Glutamate receptor ionotropic, delta-2</fullName>
    </submittedName>
</protein>
<feature type="domain" description="Ionotropic glutamate receptor L-glutamate and glycine-binding" evidence="16">
    <location>
        <begin position="243"/>
        <end position="312"/>
    </location>
</feature>
<feature type="signal peptide" evidence="14">
    <location>
        <begin position="1"/>
        <end position="25"/>
    </location>
</feature>
<dbReference type="EMBL" id="LNIX01000019">
    <property type="protein sequence ID" value="OXA44344.1"/>
    <property type="molecule type" value="Genomic_DNA"/>
</dbReference>
<evidence type="ECO:0000256" key="10">
    <source>
        <dbReference type="ARBA" id="ARBA00023180"/>
    </source>
</evidence>
<dbReference type="GO" id="GO:0005886">
    <property type="term" value="C:plasma membrane"/>
    <property type="evidence" value="ECO:0007669"/>
    <property type="project" value="UniProtKB-SubCell"/>
</dbReference>
<feature type="transmembrane region" description="Helical" evidence="13">
    <location>
        <begin position="563"/>
        <end position="584"/>
    </location>
</feature>
<dbReference type="GO" id="GO:0050906">
    <property type="term" value="P:detection of stimulus involved in sensory perception"/>
    <property type="evidence" value="ECO:0007669"/>
    <property type="project" value="UniProtKB-ARBA"/>
</dbReference>
<keyword evidence="14" id="KW-0732">Signal</keyword>
<reference evidence="17 18" key="1">
    <citation type="submission" date="2015-12" db="EMBL/GenBank/DDBJ databases">
        <title>The genome of Folsomia candida.</title>
        <authorList>
            <person name="Faddeeva A."/>
            <person name="Derks M.F."/>
            <person name="Anvar Y."/>
            <person name="Smit S."/>
            <person name="Van Straalen N."/>
            <person name="Roelofs D."/>
        </authorList>
    </citation>
    <scope>NUCLEOTIDE SEQUENCE [LARGE SCALE GENOMIC DNA]</scope>
    <source>
        <strain evidence="17 18">VU population</strain>
        <tissue evidence="17">Whole body</tissue>
    </source>
</reference>
<dbReference type="Pfam" id="PF00060">
    <property type="entry name" value="Lig_chan"/>
    <property type="match status" value="1"/>
</dbReference>
<dbReference type="Proteomes" id="UP000198287">
    <property type="component" value="Unassembled WGS sequence"/>
</dbReference>
<dbReference type="Pfam" id="PF10613">
    <property type="entry name" value="Lig_chan-Glu_bd"/>
    <property type="match status" value="1"/>
</dbReference>
<keyword evidence="9 17" id="KW-0675">Receptor</keyword>
<accession>A0A226DHL7</accession>
<dbReference type="PANTHER" id="PTHR42643:SF24">
    <property type="entry name" value="IONOTROPIC RECEPTOR 60A"/>
    <property type="match status" value="1"/>
</dbReference>
<keyword evidence="8 13" id="KW-0472">Membrane</keyword>
<feature type="transmembrane region" description="Helical" evidence="13">
    <location>
        <begin position="520"/>
        <end position="542"/>
    </location>
</feature>
<dbReference type="Gene3D" id="3.40.190.10">
    <property type="entry name" value="Periplasmic binding protein-like II"/>
    <property type="match status" value="1"/>
</dbReference>
<feature type="domain" description="Ionotropic glutamate receptor C-terminal" evidence="15">
    <location>
        <begin position="334"/>
        <end position="523"/>
    </location>
</feature>
<evidence type="ECO:0000256" key="8">
    <source>
        <dbReference type="ARBA" id="ARBA00023136"/>
    </source>
</evidence>
<evidence type="ECO:0000259" key="15">
    <source>
        <dbReference type="Pfam" id="PF00060"/>
    </source>
</evidence>
<dbReference type="PANTHER" id="PTHR42643">
    <property type="entry name" value="IONOTROPIC RECEPTOR 20A-RELATED"/>
    <property type="match status" value="1"/>
</dbReference>
<dbReference type="OrthoDB" id="6506757at2759"/>
<dbReference type="InterPro" id="IPR001320">
    <property type="entry name" value="Iontro_rcpt_C"/>
</dbReference>
<evidence type="ECO:0000256" key="2">
    <source>
        <dbReference type="ARBA" id="ARBA00008685"/>
    </source>
</evidence>
<evidence type="ECO:0000256" key="6">
    <source>
        <dbReference type="ARBA" id="ARBA00022989"/>
    </source>
</evidence>
<evidence type="ECO:0000256" key="1">
    <source>
        <dbReference type="ARBA" id="ARBA00004651"/>
    </source>
</evidence>
<keyword evidence="12" id="KW-0407">Ion channel</keyword>
<evidence type="ECO:0000256" key="7">
    <source>
        <dbReference type="ARBA" id="ARBA00023065"/>
    </source>
</evidence>